<dbReference type="Pfam" id="PF00069">
    <property type="entry name" value="Pkinase"/>
    <property type="match status" value="1"/>
</dbReference>
<dbReference type="PROSITE" id="PS50011">
    <property type="entry name" value="PROTEIN_KINASE_DOM"/>
    <property type="match status" value="1"/>
</dbReference>
<gene>
    <name evidence="9" type="ORF">OSB1V03_LOCUS9190</name>
</gene>
<evidence type="ECO:0000313" key="10">
    <source>
        <dbReference type="Proteomes" id="UP000759131"/>
    </source>
</evidence>
<sequence>MANKHTVSTNPTNIGWQIQSMPDINSTYSIAKQQTLATNATTIGHKQSVQSTPTVSNTRYSDHGLIAKTLVSLKKSQNINKSNDGNYKTQFLEMSAIGSGGFGTVFKVKHRLDDKIYAVKKVQFGAFSEEKKQRILNEVKSLAKLDSDFVVKYYNSWLESNHLFIQMDFIPQSLRSLLNDKPIVFDRLPDEEMNVFEYFISCEIFKEILECVQYLHECKPPVIHRDLKPDNILIDPNIRSNRIVKLCDFGLATNHDINSHTVSEYGHTFGVGTLKYMAPEVHLGKQYNHKADIYSIYVIGEELFSIDLQA</sequence>
<dbReference type="PROSITE" id="PS00108">
    <property type="entry name" value="PROTEIN_KINASE_ST"/>
    <property type="match status" value="1"/>
</dbReference>
<dbReference type="PROSITE" id="PS00107">
    <property type="entry name" value="PROTEIN_KINASE_ATP"/>
    <property type="match status" value="1"/>
</dbReference>
<dbReference type="GO" id="GO:0005634">
    <property type="term" value="C:nucleus"/>
    <property type="evidence" value="ECO:0007669"/>
    <property type="project" value="TreeGrafter"/>
</dbReference>
<evidence type="ECO:0000256" key="6">
    <source>
        <dbReference type="PROSITE-ProRule" id="PRU10141"/>
    </source>
</evidence>
<evidence type="ECO:0000256" key="7">
    <source>
        <dbReference type="RuleBase" id="RU000304"/>
    </source>
</evidence>
<dbReference type="GO" id="GO:0005524">
    <property type="term" value="F:ATP binding"/>
    <property type="evidence" value="ECO:0007669"/>
    <property type="project" value="UniProtKB-UniRule"/>
</dbReference>
<dbReference type="EMBL" id="CAJPIZ010006075">
    <property type="protein sequence ID" value="CAG2109199.1"/>
    <property type="molecule type" value="Genomic_DNA"/>
</dbReference>
<dbReference type="InterPro" id="IPR050339">
    <property type="entry name" value="CC_SR_Kinase"/>
</dbReference>
<dbReference type="InterPro" id="IPR017441">
    <property type="entry name" value="Protein_kinase_ATP_BS"/>
</dbReference>
<keyword evidence="7" id="KW-0723">Serine/threonine-protein kinase</keyword>
<dbReference type="AlphaFoldDB" id="A0A7R9KV20"/>
<dbReference type="SMART" id="SM00220">
    <property type="entry name" value="S_TKc"/>
    <property type="match status" value="1"/>
</dbReference>
<evidence type="ECO:0000256" key="5">
    <source>
        <dbReference type="ARBA" id="ARBA00037982"/>
    </source>
</evidence>
<feature type="domain" description="Protein kinase" evidence="8">
    <location>
        <begin position="91"/>
        <end position="310"/>
    </location>
</feature>
<dbReference type="SUPFAM" id="SSF56112">
    <property type="entry name" value="Protein kinase-like (PK-like)"/>
    <property type="match status" value="1"/>
</dbReference>
<dbReference type="PANTHER" id="PTHR11042">
    <property type="entry name" value="EUKARYOTIC TRANSLATION INITIATION FACTOR 2-ALPHA KINASE EIF2-ALPHA KINASE -RELATED"/>
    <property type="match status" value="1"/>
</dbReference>
<reference evidence="9" key="1">
    <citation type="submission" date="2020-11" db="EMBL/GenBank/DDBJ databases">
        <authorList>
            <person name="Tran Van P."/>
        </authorList>
    </citation>
    <scope>NUCLEOTIDE SEQUENCE</scope>
</reference>
<protein>
    <recommendedName>
        <fullName evidence="8">Protein kinase domain-containing protein</fullName>
    </recommendedName>
</protein>
<evidence type="ECO:0000256" key="4">
    <source>
        <dbReference type="ARBA" id="ARBA00022840"/>
    </source>
</evidence>
<evidence type="ECO:0000256" key="2">
    <source>
        <dbReference type="ARBA" id="ARBA00022741"/>
    </source>
</evidence>
<dbReference type="Gene3D" id="3.30.200.20">
    <property type="entry name" value="Phosphorylase Kinase, domain 1"/>
    <property type="match status" value="1"/>
</dbReference>
<keyword evidence="1" id="KW-0808">Transferase</keyword>
<dbReference type="OrthoDB" id="346907at2759"/>
<evidence type="ECO:0000256" key="3">
    <source>
        <dbReference type="ARBA" id="ARBA00022777"/>
    </source>
</evidence>
<keyword evidence="4 6" id="KW-0067">ATP-binding</keyword>
<dbReference type="InterPro" id="IPR000719">
    <property type="entry name" value="Prot_kinase_dom"/>
</dbReference>
<comment type="similarity">
    <text evidence="5">Belongs to the protein kinase superfamily. Ser/Thr protein kinase family. GCN2 subfamily.</text>
</comment>
<dbReference type="Gene3D" id="1.10.510.10">
    <property type="entry name" value="Transferase(Phosphotransferase) domain 1"/>
    <property type="match status" value="1"/>
</dbReference>
<evidence type="ECO:0000259" key="8">
    <source>
        <dbReference type="PROSITE" id="PS50011"/>
    </source>
</evidence>
<keyword evidence="3" id="KW-0418">Kinase</keyword>
<organism evidence="9">
    <name type="scientific">Medioppia subpectinata</name>
    <dbReference type="NCBI Taxonomy" id="1979941"/>
    <lineage>
        <taxon>Eukaryota</taxon>
        <taxon>Metazoa</taxon>
        <taxon>Ecdysozoa</taxon>
        <taxon>Arthropoda</taxon>
        <taxon>Chelicerata</taxon>
        <taxon>Arachnida</taxon>
        <taxon>Acari</taxon>
        <taxon>Acariformes</taxon>
        <taxon>Sarcoptiformes</taxon>
        <taxon>Oribatida</taxon>
        <taxon>Brachypylina</taxon>
        <taxon>Oppioidea</taxon>
        <taxon>Oppiidae</taxon>
        <taxon>Medioppia</taxon>
    </lineage>
</organism>
<accession>A0A7R9KV20</accession>
<proteinExistence type="inferred from homology"/>
<dbReference type="Proteomes" id="UP000759131">
    <property type="component" value="Unassembled WGS sequence"/>
</dbReference>
<keyword evidence="10" id="KW-1185">Reference proteome</keyword>
<evidence type="ECO:0000256" key="1">
    <source>
        <dbReference type="ARBA" id="ARBA00022679"/>
    </source>
</evidence>
<dbReference type="GO" id="GO:0005737">
    <property type="term" value="C:cytoplasm"/>
    <property type="evidence" value="ECO:0007669"/>
    <property type="project" value="TreeGrafter"/>
</dbReference>
<dbReference type="EMBL" id="OC860650">
    <property type="protein sequence ID" value="CAD7628769.1"/>
    <property type="molecule type" value="Genomic_DNA"/>
</dbReference>
<dbReference type="InterPro" id="IPR008271">
    <property type="entry name" value="Ser/Thr_kinase_AS"/>
</dbReference>
<name>A0A7R9KV20_9ACAR</name>
<dbReference type="GO" id="GO:0004674">
    <property type="term" value="F:protein serine/threonine kinase activity"/>
    <property type="evidence" value="ECO:0007669"/>
    <property type="project" value="UniProtKB-KW"/>
</dbReference>
<feature type="binding site" evidence="6">
    <location>
        <position position="121"/>
    </location>
    <ligand>
        <name>ATP</name>
        <dbReference type="ChEBI" id="CHEBI:30616"/>
    </ligand>
</feature>
<evidence type="ECO:0000313" key="9">
    <source>
        <dbReference type="EMBL" id="CAD7628769.1"/>
    </source>
</evidence>
<keyword evidence="2 6" id="KW-0547">Nucleotide-binding</keyword>
<dbReference type="InterPro" id="IPR011009">
    <property type="entry name" value="Kinase-like_dom_sf"/>
</dbReference>